<sequence length="123" mass="13413">MAQSVSATIKIDLKPFLSIAILSENKEQNPGVQEHNYTPLQITSTGPYQLVMRSSNGQEMSNIVIPKISDNARTMITVRQCSSARDQNAYSNNTISKSGGTFNIGLIDDRAAERPLIISVTSL</sequence>
<dbReference type="RefSeq" id="WP_380922681.1">
    <property type="nucleotide sequence ID" value="NZ_JBHUPE010000007.1"/>
</dbReference>
<protein>
    <submittedName>
        <fullName evidence="1">Uncharacterized protein</fullName>
    </submittedName>
</protein>
<gene>
    <name evidence="1" type="ORF">ACFS6I_18005</name>
</gene>
<dbReference type="EMBL" id="JBHUPE010000007">
    <property type="protein sequence ID" value="MFD2905827.1"/>
    <property type="molecule type" value="Genomic_DNA"/>
</dbReference>
<comment type="caution">
    <text evidence="1">The sequence shown here is derived from an EMBL/GenBank/DDBJ whole genome shotgun (WGS) entry which is preliminary data.</text>
</comment>
<name>A0ABW5YZD4_9SPHI</name>
<proteinExistence type="predicted"/>
<keyword evidence="2" id="KW-1185">Reference proteome</keyword>
<evidence type="ECO:0000313" key="2">
    <source>
        <dbReference type="Proteomes" id="UP001597509"/>
    </source>
</evidence>
<accession>A0ABW5YZD4</accession>
<dbReference type="Proteomes" id="UP001597509">
    <property type="component" value="Unassembled WGS sequence"/>
</dbReference>
<reference evidence="2" key="1">
    <citation type="journal article" date="2019" name="Int. J. Syst. Evol. Microbiol.">
        <title>The Global Catalogue of Microorganisms (GCM) 10K type strain sequencing project: providing services to taxonomists for standard genome sequencing and annotation.</title>
        <authorList>
            <consortium name="The Broad Institute Genomics Platform"/>
            <consortium name="The Broad Institute Genome Sequencing Center for Infectious Disease"/>
            <person name="Wu L."/>
            <person name="Ma J."/>
        </authorList>
    </citation>
    <scope>NUCLEOTIDE SEQUENCE [LARGE SCALE GENOMIC DNA]</scope>
    <source>
        <strain evidence="2">KCTC 22209</strain>
    </source>
</reference>
<evidence type="ECO:0000313" key="1">
    <source>
        <dbReference type="EMBL" id="MFD2905827.1"/>
    </source>
</evidence>
<organism evidence="1 2">
    <name type="scientific">Sphingobacterium anhuiense</name>
    <dbReference type="NCBI Taxonomy" id="493780"/>
    <lineage>
        <taxon>Bacteria</taxon>
        <taxon>Pseudomonadati</taxon>
        <taxon>Bacteroidota</taxon>
        <taxon>Sphingobacteriia</taxon>
        <taxon>Sphingobacteriales</taxon>
        <taxon>Sphingobacteriaceae</taxon>
        <taxon>Sphingobacterium</taxon>
    </lineage>
</organism>